<gene>
    <name evidence="2" type="ORF">DBV15_01092</name>
</gene>
<feature type="compositionally biased region" description="Basic and acidic residues" evidence="1">
    <location>
        <begin position="215"/>
        <end position="235"/>
    </location>
</feature>
<dbReference type="AlphaFoldDB" id="A0A4S2JA54"/>
<reference evidence="2 3" key="1">
    <citation type="journal article" date="2019" name="Philos. Trans. R. Soc. Lond., B, Biol. Sci.">
        <title>Ant behaviour and brain gene expression of defending hosts depend on the ecological success of the intruding social parasite.</title>
        <authorList>
            <person name="Kaur R."/>
            <person name="Stoldt M."/>
            <person name="Jongepier E."/>
            <person name="Feldmeyer B."/>
            <person name="Menzel F."/>
            <person name="Bornberg-Bauer E."/>
            <person name="Foitzik S."/>
        </authorList>
    </citation>
    <scope>NUCLEOTIDE SEQUENCE [LARGE SCALE GENOMIC DNA]</scope>
    <source>
        <tissue evidence="2">Whole body</tissue>
    </source>
</reference>
<keyword evidence="3" id="KW-1185">Reference proteome</keyword>
<feature type="compositionally biased region" description="Polar residues" evidence="1">
    <location>
        <begin position="251"/>
        <end position="261"/>
    </location>
</feature>
<proteinExistence type="predicted"/>
<dbReference type="EMBL" id="QBLH01003951">
    <property type="protein sequence ID" value="TGZ32103.1"/>
    <property type="molecule type" value="Genomic_DNA"/>
</dbReference>
<name>A0A4S2JA54_9HYME</name>
<protein>
    <submittedName>
        <fullName evidence="2">Uncharacterized protein</fullName>
    </submittedName>
</protein>
<sequence length="261" mass="29063">MYYQALLTYLVITADDYRVFGGGNPGNAQPHEHSRTQVMDDVNIIICCKLREHVIPGIDRTISTELAGAGYLSNCAEEKQRKAGQKRESVRRDMRTVITDFHARLSANIPEESKKILVVNNVIREIHYTNLWIGFRKGLSCTNQELRFATGGGKQNKIPVRDVRVVRIGMIKGKESPAIGRRVIKTSRYPLAPDEDVRRLTRTMNTRFTSGEKIAVGEDGGRCARGKTDGGEEGKGPAGPRKQREGRPTKRLQSASTKGSK</sequence>
<evidence type="ECO:0000256" key="1">
    <source>
        <dbReference type="SAM" id="MobiDB-lite"/>
    </source>
</evidence>
<evidence type="ECO:0000313" key="2">
    <source>
        <dbReference type="EMBL" id="TGZ32103.1"/>
    </source>
</evidence>
<comment type="caution">
    <text evidence="2">The sequence shown here is derived from an EMBL/GenBank/DDBJ whole genome shotgun (WGS) entry which is preliminary data.</text>
</comment>
<dbReference type="Proteomes" id="UP000310200">
    <property type="component" value="Unassembled WGS sequence"/>
</dbReference>
<evidence type="ECO:0000313" key="3">
    <source>
        <dbReference type="Proteomes" id="UP000310200"/>
    </source>
</evidence>
<organism evidence="2 3">
    <name type="scientific">Temnothorax longispinosus</name>
    <dbReference type="NCBI Taxonomy" id="300112"/>
    <lineage>
        <taxon>Eukaryota</taxon>
        <taxon>Metazoa</taxon>
        <taxon>Ecdysozoa</taxon>
        <taxon>Arthropoda</taxon>
        <taxon>Hexapoda</taxon>
        <taxon>Insecta</taxon>
        <taxon>Pterygota</taxon>
        <taxon>Neoptera</taxon>
        <taxon>Endopterygota</taxon>
        <taxon>Hymenoptera</taxon>
        <taxon>Apocrita</taxon>
        <taxon>Aculeata</taxon>
        <taxon>Formicoidea</taxon>
        <taxon>Formicidae</taxon>
        <taxon>Myrmicinae</taxon>
        <taxon>Temnothorax</taxon>
    </lineage>
</organism>
<accession>A0A4S2JA54</accession>
<feature type="region of interest" description="Disordered" evidence="1">
    <location>
        <begin position="213"/>
        <end position="261"/>
    </location>
</feature>